<evidence type="ECO:0000313" key="4">
    <source>
        <dbReference type="EMBL" id="MSS64176.1"/>
    </source>
</evidence>
<keyword evidence="1" id="KW-0175">Coiled coil</keyword>
<reference evidence="4 5" key="1">
    <citation type="submission" date="2019-08" db="EMBL/GenBank/DDBJ databases">
        <title>In-depth cultivation of the pig gut microbiome towards novel bacterial diversity and tailored functional studies.</title>
        <authorList>
            <person name="Wylensek D."/>
            <person name="Hitch T.C.A."/>
            <person name="Clavel T."/>
        </authorList>
    </citation>
    <scope>NUCLEOTIDE SEQUENCE [LARGE SCALE GENOMIC DNA]</scope>
    <source>
        <strain evidence="4 5">WCA-693-APC-MOT-I</strain>
    </source>
</reference>
<organism evidence="4 5">
    <name type="scientific">Velocimicrobium porci</name>
    <dbReference type="NCBI Taxonomy" id="2606634"/>
    <lineage>
        <taxon>Bacteria</taxon>
        <taxon>Bacillati</taxon>
        <taxon>Bacillota</taxon>
        <taxon>Clostridia</taxon>
        <taxon>Lachnospirales</taxon>
        <taxon>Lachnospiraceae</taxon>
        <taxon>Velocimicrobium</taxon>
    </lineage>
</organism>
<dbReference type="Pfam" id="PF07508">
    <property type="entry name" value="Recombinase"/>
    <property type="match status" value="1"/>
</dbReference>
<feature type="domain" description="Recombinase" evidence="3">
    <location>
        <begin position="180"/>
        <end position="305"/>
    </location>
</feature>
<feature type="coiled-coil region" evidence="1">
    <location>
        <begin position="407"/>
        <end position="469"/>
    </location>
</feature>
<dbReference type="SMART" id="SM00857">
    <property type="entry name" value="Resolvase"/>
    <property type="match status" value="1"/>
</dbReference>
<evidence type="ECO:0000313" key="5">
    <source>
        <dbReference type="Proteomes" id="UP000482209"/>
    </source>
</evidence>
<comment type="caution">
    <text evidence="4">The sequence shown here is derived from an EMBL/GenBank/DDBJ whole genome shotgun (WGS) entry which is preliminary data.</text>
</comment>
<sequence length="583" mass="66846">MVRKATKQAVNRRKGAHLSTLRVAAYARVSTDSAEQLESYQSQVKYYTELINSNPEWQFVGVYADEAITGTQTAKRDDFNRMINDCVNGEIDLIIVKSISRFARNTVDTLTYVRSLKEKGVAVMFEEENINTLTMDGELLLTILSSVAQQEVQNISEHVKLGLAMKMQRGEMVGFNGCLGYDYHKEDKTITINEKEAEAVRYIFNRYVEGAGGKIIARELKNLGYKTKRGDSNFSEHGVIGIIKNEKYKGDLLMGKTFTTDPITKRRLDNMGEADQYYTENHHEAIVSRELWDRANEILNKRKGSHSRSNGKRDKYSRQFSFSCMLKCGFCGGNLTRRTWNSRTDYKKVIWQCVKSTKHGKRECPYCKGVPEALIEEAFVRAYNVLCTYDGDFVDGFIEHVRAGLQDNDTEKELKSVNKKIQRLKERKSGLVDMRLDDKIDEEIYQMKIAEVNQKMDELLLKKQSLKGKQKDQQDINKRLSEFQKVISKHEVLKKFDRHVFESIIDRVIVGEKAENGVINPYKLKFIFKTGYERDEVASEQPFSFGNSCSNTHNDCGIISPQGDNDTCGDGCQIIPQKRYTEN</sequence>
<dbReference type="InterPro" id="IPR038109">
    <property type="entry name" value="DNA_bind_recomb_sf"/>
</dbReference>
<dbReference type="PROSITE" id="PS51737">
    <property type="entry name" value="RECOMBINASE_DNA_BIND"/>
    <property type="match status" value="1"/>
</dbReference>
<dbReference type="PANTHER" id="PTHR30461">
    <property type="entry name" value="DNA-INVERTASE FROM LAMBDOID PROPHAGE"/>
    <property type="match status" value="1"/>
</dbReference>
<dbReference type="CDD" id="cd00338">
    <property type="entry name" value="Ser_Recombinase"/>
    <property type="match status" value="1"/>
</dbReference>
<dbReference type="Gene3D" id="3.90.1750.20">
    <property type="entry name" value="Putative Large Serine Recombinase, Chain B, Domain 2"/>
    <property type="match status" value="1"/>
</dbReference>
<dbReference type="GO" id="GO:0003677">
    <property type="term" value="F:DNA binding"/>
    <property type="evidence" value="ECO:0007669"/>
    <property type="project" value="InterPro"/>
</dbReference>
<dbReference type="EMBL" id="VUMT01000014">
    <property type="protein sequence ID" value="MSS64176.1"/>
    <property type="molecule type" value="Genomic_DNA"/>
</dbReference>
<dbReference type="PANTHER" id="PTHR30461:SF23">
    <property type="entry name" value="DNA RECOMBINASE-RELATED"/>
    <property type="match status" value="1"/>
</dbReference>
<dbReference type="Proteomes" id="UP000482209">
    <property type="component" value="Unassembled WGS sequence"/>
</dbReference>
<dbReference type="Pfam" id="PF00239">
    <property type="entry name" value="Resolvase"/>
    <property type="match status" value="1"/>
</dbReference>
<evidence type="ECO:0000256" key="1">
    <source>
        <dbReference type="SAM" id="Coils"/>
    </source>
</evidence>
<evidence type="ECO:0000259" key="2">
    <source>
        <dbReference type="PROSITE" id="PS51736"/>
    </source>
</evidence>
<dbReference type="InterPro" id="IPR025827">
    <property type="entry name" value="Zn_ribbon_recom_dom"/>
</dbReference>
<dbReference type="Gene3D" id="3.40.50.1390">
    <property type="entry name" value="Resolvase, N-terminal catalytic domain"/>
    <property type="match status" value="1"/>
</dbReference>
<evidence type="ECO:0000259" key="3">
    <source>
        <dbReference type="PROSITE" id="PS51737"/>
    </source>
</evidence>
<dbReference type="InterPro" id="IPR050639">
    <property type="entry name" value="SSR_resolvase"/>
</dbReference>
<protein>
    <submittedName>
        <fullName evidence="4">Recombinase family protein</fullName>
    </submittedName>
</protein>
<dbReference type="AlphaFoldDB" id="A0A6L5XZ72"/>
<proteinExistence type="predicted"/>
<name>A0A6L5XZ72_9FIRM</name>
<dbReference type="InterPro" id="IPR006119">
    <property type="entry name" value="Resolv_N"/>
</dbReference>
<dbReference type="Pfam" id="PF13408">
    <property type="entry name" value="Zn_ribbon_recom"/>
    <property type="match status" value="1"/>
</dbReference>
<dbReference type="InterPro" id="IPR011109">
    <property type="entry name" value="DNA_bind_recombinase_dom"/>
</dbReference>
<accession>A0A6L5XZ72</accession>
<dbReference type="PROSITE" id="PS51736">
    <property type="entry name" value="RECOMBINASES_3"/>
    <property type="match status" value="1"/>
</dbReference>
<dbReference type="InterPro" id="IPR036162">
    <property type="entry name" value="Resolvase-like_N_sf"/>
</dbReference>
<keyword evidence="5" id="KW-1185">Reference proteome</keyword>
<dbReference type="GO" id="GO:0000150">
    <property type="term" value="F:DNA strand exchange activity"/>
    <property type="evidence" value="ECO:0007669"/>
    <property type="project" value="InterPro"/>
</dbReference>
<dbReference type="SUPFAM" id="SSF53041">
    <property type="entry name" value="Resolvase-like"/>
    <property type="match status" value="1"/>
</dbReference>
<feature type="domain" description="Resolvase/invertase-type recombinase catalytic" evidence="2">
    <location>
        <begin position="22"/>
        <end position="170"/>
    </location>
</feature>
<gene>
    <name evidence="4" type="ORF">FYJ58_09850</name>
</gene>